<keyword evidence="2" id="KW-1133">Transmembrane helix</keyword>
<dbReference type="Proteomes" id="UP000053797">
    <property type="component" value="Unassembled WGS sequence"/>
</dbReference>
<feature type="coiled-coil region" evidence="1">
    <location>
        <begin position="196"/>
        <end position="266"/>
    </location>
</feature>
<proteinExistence type="predicted"/>
<sequence length="279" mass="33227">MHPGKRKTLTRDWSRLYLGTGLFFLIGFLFFGFSSLFFAEEQPINATPIGEEQRLTNGQTVTLLDWSHDEERKQMRIRLQFDQPQDYASKLVARIAYKERPTDEQHVRVVYQQDEHYVFEIEDVPRDFDQLALRLYVIKPEQSLEKLRATKREDSLVESLYMDQRRVLKTSLSIQQADDYAQLFLADEHLQSQKRIKNMKREQAEHASLIQQIEQNIEAKQATLPDLTLDEQVEREDEIFNLKQDKEDALLRQTELKKQLTQEEKRQDQLLVKARELKW</sequence>
<dbReference type="RefSeq" id="WP_058266047.1">
    <property type="nucleotide sequence ID" value="NZ_FMYN01000007.1"/>
</dbReference>
<keyword evidence="2" id="KW-0812">Transmembrane</keyword>
<comment type="caution">
    <text evidence="3">The sequence shown here is derived from an EMBL/GenBank/DDBJ whole genome shotgun (WGS) entry which is preliminary data.</text>
</comment>
<dbReference type="OrthoDB" id="2425971at2"/>
<keyword evidence="2" id="KW-0472">Membrane</keyword>
<dbReference type="AlphaFoldDB" id="A0A0V8GBM8"/>
<reference evidence="3 4" key="1">
    <citation type="journal article" date="2015" name="Int. J. Syst. Evol. Microbiol.">
        <title>Exiguobacterium enclense sp. nov., isolated from sediment.</title>
        <authorList>
            <person name="Dastager S.G."/>
            <person name="Mawlankar R."/>
            <person name="Sonalkar V.V."/>
            <person name="Thorat M.N."/>
            <person name="Mual P."/>
            <person name="Verma A."/>
            <person name="Krishnamurthi S."/>
            <person name="Tang S.K."/>
            <person name="Li W.J."/>
        </authorList>
    </citation>
    <scope>NUCLEOTIDE SEQUENCE [LARGE SCALE GENOMIC DNA]</scope>
    <source>
        <strain evidence="3 4">NIO-1109</strain>
    </source>
</reference>
<name>A0A0V8GBM8_9BACL</name>
<accession>A0A0V8GBM8</accession>
<dbReference type="EMBL" id="LNQL01000007">
    <property type="protein sequence ID" value="KSU47688.1"/>
    <property type="molecule type" value="Genomic_DNA"/>
</dbReference>
<keyword evidence="1" id="KW-0175">Coiled coil</keyword>
<feature type="transmembrane region" description="Helical" evidence="2">
    <location>
        <begin position="16"/>
        <end position="39"/>
    </location>
</feature>
<evidence type="ECO:0000313" key="4">
    <source>
        <dbReference type="Proteomes" id="UP000053797"/>
    </source>
</evidence>
<organism evidence="3 4">
    <name type="scientific">Exiguobacterium indicum</name>
    <dbReference type="NCBI Taxonomy" id="296995"/>
    <lineage>
        <taxon>Bacteria</taxon>
        <taxon>Bacillati</taxon>
        <taxon>Bacillota</taxon>
        <taxon>Bacilli</taxon>
        <taxon>Bacillales</taxon>
        <taxon>Bacillales Family XII. Incertae Sedis</taxon>
        <taxon>Exiguobacterium</taxon>
    </lineage>
</organism>
<evidence type="ECO:0000256" key="1">
    <source>
        <dbReference type="SAM" id="Coils"/>
    </source>
</evidence>
<evidence type="ECO:0000256" key="2">
    <source>
        <dbReference type="SAM" id="Phobius"/>
    </source>
</evidence>
<evidence type="ECO:0000313" key="3">
    <source>
        <dbReference type="EMBL" id="KSU47688.1"/>
    </source>
</evidence>
<protein>
    <submittedName>
        <fullName evidence="3">Uncharacterized protein</fullName>
    </submittedName>
</protein>
<gene>
    <name evidence="3" type="ORF">AS033_15655</name>
</gene>